<evidence type="ECO:0000313" key="3">
    <source>
        <dbReference type="Proteomes" id="UP001243330"/>
    </source>
</evidence>
<dbReference type="Proteomes" id="UP001243330">
    <property type="component" value="Unassembled WGS sequence"/>
</dbReference>
<protein>
    <submittedName>
        <fullName evidence="2">Uncharacterized protein</fullName>
    </submittedName>
</protein>
<keyword evidence="3" id="KW-1185">Reference proteome</keyword>
<dbReference type="EMBL" id="JAQOWY010000316">
    <property type="protein sequence ID" value="KAK1844339.1"/>
    <property type="molecule type" value="Genomic_DNA"/>
</dbReference>
<feature type="non-terminal residue" evidence="2">
    <location>
        <position position="1"/>
    </location>
</feature>
<accession>A0AAD9AF20</accession>
<evidence type="ECO:0000313" key="2">
    <source>
        <dbReference type="EMBL" id="KAK1844339.1"/>
    </source>
</evidence>
<feature type="region of interest" description="Disordered" evidence="1">
    <location>
        <begin position="64"/>
        <end position="85"/>
    </location>
</feature>
<name>A0AAD9AF20_9PEZI</name>
<sequence>GNASTNGQRDTGIGGKGNGCAAALARLQGLCWHRILQCILLPRVASGSIACPLAEFAFLSEGEAGRKGDSAGENASEERTAHPTRVRLSQARCTPHGTLHATARNACESQDARGASGPICIHFV</sequence>
<dbReference type="AlphaFoldDB" id="A0AAD9AF20"/>
<feature type="compositionally biased region" description="Basic and acidic residues" evidence="1">
    <location>
        <begin position="64"/>
        <end position="81"/>
    </location>
</feature>
<evidence type="ECO:0000256" key="1">
    <source>
        <dbReference type="SAM" id="MobiDB-lite"/>
    </source>
</evidence>
<proteinExistence type="predicted"/>
<comment type="caution">
    <text evidence="2">The sequence shown here is derived from an EMBL/GenBank/DDBJ whole genome shotgun (WGS) entry which is preliminary data.</text>
</comment>
<organism evidence="2 3">
    <name type="scientific">Colletotrichum chrysophilum</name>
    <dbReference type="NCBI Taxonomy" id="1836956"/>
    <lineage>
        <taxon>Eukaryota</taxon>
        <taxon>Fungi</taxon>
        <taxon>Dikarya</taxon>
        <taxon>Ascomycota</taxon>
        <taxon>Pezizomycotina</taxon>
        <taxon>Sordariomycetes</taxon>
        <taxon>Hypocreomycetidae</taxon>
        <taxon>Glomerellales</taxon>
        <taxon>Glomerellaceae</taxon>
        <taxon>Colletotrichum</taxon>
        <taxon>Colletotrichum gloeosporioides species complex</taxon>
    </lineage>
</organism>
<gene>
    <name evidence="2" type="ORF">CCHR01_13054</name>
</gene>
<reference evidence="2" key="1">
    <citation type="submission" date="2023-01" db="EMBL/GenBank/DDBJ databases">
        <title>Colletotrichum chrysophilum M932 genome sequence.</title>
        <authorList>
            <person name="Baroncelli R."/>
        </authorList>
    </citation>
    <scope>NUCLEOTIDE SEQUENCE</scope>
    <source>
        <strain evidence="2">M932</strain>
    </source>
</reference>